<feature type="compositionally biased region" description="Basic and acidic residues" evidence="1">
    <location>
        <begin position="212"/>
        <end position="224"/>
    </location>
</feature>
<keyword evidence="2" id="KW-1133">Transmembrane helix</keyword>
<keyword evidence="4" id="KW-1185">Reference proteome</keyword>
<protein>
    <submittedName>
        <fullName evidence="3">Uncharacterized protein</fullName>
    </submittedName>
</protein>
<accession>A0A4V1Q3B5</accession>
<evidence type="ECO:0000313" key="3">
    <source>
        <dbReference type="EMBL" id="RXW18008.1"/>
    </source>
</evidence>
<dbReference type="AlphaFoldDB" id="A0A4V1Q3B5"/>
<feature type="region of interest" description="Disordered" evidence="1">
    <location>
        <begin position="151"/>
        <end position="276"/>
    </location>
</feature>
<evidence type="ECO:0000256" key="1">
    <source>
        <dbReference type="SAM" id="MobiDB-lite"/>
    </source>
</evidence>
<keyword evidence="2" id="KW-0472">Membrane</keyword>
<evidence type="ECO:0000256" key="2">
    <source>
        <dbReference type="SAM" id="Phobius"/>
    </source>
</evidence>
<dbReference type="OrthoDB" id="3062801at2759"/>
<dbReference type="STRING" id="2316362.A0A4V1Q3B5"/>
<sequence>MTDLNQLLGSITLTQLLQMLREMGILVSSPYEQMLSEEQAASSGQLDLSSRTSLLALPAIYSTWSLILFVCCIMAFVWRTGPDITSESTASPGDVHMIILRGAVSGILAMGCIHAVLIMTTFRQYGQEMDRVWRQRINRWIDERTDSPLILGSGDNPYTSTSQSTPRQSSTHVLRQTSSVGEESGDPTHAIGSTPPPAVNGTTTISTIPLRGDTDSLEDMRQHQAEGPPGGSESTARSGRIPTQATPDGGGSLSGIEKTDTNEGDNSAILTTESPGIIDNDNKRDLKFRDTASYLDIHTGLRLQLVSL</sequence>
<proteinExistence type="predicted"/>
<organism evidence="3 4">
    <name type="scientific">Candolleomyces aberdarensis</name>
    <dbReference type="NCBI Taxonomy" id="2316362"/>
    <lineage>
        <taxon>Eukaryota</taxon>
        <taxon>Fungi</taxon>
        <taxon>Dikarya</taxon>
        <taxon>Basidiomycota</taxon>
        <taxon>Agaricomycotina</taxon>
        <taxon>Agaricomycetes</taxon>
        <taxon>Agaricomycetidae</taxon>
        <taxon>Agaricales</taxon>
        <taxon>Agaricineae</taxon>
        <taxon>Psathyrellaceae</taxon>
        <taxon>Candolleomyces</taxon>
    </lineage>
</organism>
<evidence type="ECO:0000313" key="4">
    <source>
        <dbReference type="Proteomes" id="UP000290288"/>
    </source>
</evidence>
<feature type="compositionally biased region" description="Polar residues" evidence="1">
    <location>
        <begin position="172"/>
        <end position="181"/>
    </location>
</feature>
<dbReference type="EMBL" id="SDEE01000296">
    <property type="protein sequence ID" value="RXW18008.1"/>
    <property type="molecule type" value="Genomic_DNA"/>
</dbReference>
<feature type="transmembrane region" description="Helical" evidence="2">
    <location>
        <begin position="54"/>
        <end position="78"/>
    </location>
</feature>
<gene>
    <name evidence="3" type="ORF">EST38_g7847</name>
</gene>
<dbReference type="Proteomes" id="UP000290288">
    <property type="component" value="Unassembled WGS sequence"/>
</dbReference>
<keyword evidence="2" id="KW-0812">Transmembrane</keyword>
<feature type="compositionally biased region" description="Polar residues" evidence="1">
    <location>
        <begin position="264"/>
        <end position="274"/>
    </location>
</feature>
<feature type="compositionally biased region" description="Polar residues" evidence="1">
    <location>
        <begin position="232"/>
        <end position="246"/>
    </location>
</feature>
<name>A0A4V1Q3B5_9AGAR</name>
<comment type="caution">
    <text evidence="3">The sequence shown here is derived from an EMBL/GenBank/DDBJ whole genome shotgun (WGS) entry which is preliminary data.</text>
</comment>
<reference evidence="3 4" key="1">
    <citation type="submission" date="2019-01" db="EMBL/GenBank/DDBJ databases">
        <title>Draft genome sequence of Psathyrella aberdarensis IHI B618.</title>
        <authorList>
            <person name="Buettner E."/>
            <person name="Kellner H."/>
        </authorList>
    </citation>
    <scope>NUCLEOTIDE SEQUENCE [LARGE SCALE GENOMIC DNA]</scope>
    <source>
        <strain evidence="3 4">IHI B618</strain>
    </source>
</reference>
<feature type="compositionally biased region" description="Low complexity" evidence="1">
    <location>
        <begin position="159"/>
        <end position="171"/>
    </location>
</feature>
<feature type="transmembrane region" description="Helical" evidence="2">
    <location>
        <begin position="98"/>
        <end position="122"/>
    </location>
</feature>